<dbReference type="InterPro" id="IPR057678">
    <property type="entry name" value="DUF7918"/>
</dbReference>
<keyword evidence="4" id="KW-1185">Reference proteome</keyword>
<reference evidence="3 4" key="1">
    <citation type="submission" date="2019-01" db="EMBL/GenBank/DDBJ databases">
        <title>Draft genome sequence of Psathyrella aberdarensis IHI B618.</title>
        <authorList>
            <person name="Buettner E."/>
            <person name="Kellner H."/>
        </authorList>
    </citation>
    <scope>NUCLEOTIDE SEQUENCE [LARGE SCALE GENOMIC DNA]</scope>
    <source>
        <strain evidence="3 4">IHI B618</strain>
    </source>
</reference>
<comment type="caution">
    <text evidence="3">The sequence shown here is derived from an EMBL/GenBank/DDBJ whole genome shotgun (WGS) entry which is preliminary data.</text>
</comment>
<gene>
    <name evidence="3" type="ORF">EST38_g13827</name>
</gene>
<dbReference type="Proteomes" id="UP000290288">
    <property type="component" value="Unassembled WGS sequence"/>
</dbReference>
<protein>
    <recommendedName>
        <fullName evidence="2">DUF7918 domain-containing protein</fullName>
    </recommendedName>
</protein>
<proteinExistence type="predicted"/>
<dbReference type="OrthoDB" id="3364132at2759"/>
<feature type="domain" description="DUF7918" evidence="2">
    <location>
        <begin position="138"/>
        <end position="235"/>
    </location>
</feature>
<organism evidence="3 4">
    <name type="scientific">Candolleomyces aberdarensis</name>
    <dbReference type="NCBI Taxonomy" id="2316362"/>
    <lineage>
        <taxon>Eukaryota</taxon>
        <taxon>Fungi</taxon>
        <taxon>Dikarya</taxon>
        <taxon>Basidiomycota</taxon>
        <taxon>Agaricomycotina</taxon>
        <taxon>Agaricomycetes</taxon>
        <taxon>Agaricomycetidae</taxon>
        <taxon>Agaricales</taxon>
        <taxon>Agaricineae</taxon>
        <taxon>Psathyrellaceae</taxon>
        <taxon>Candolleomyces</taxon>
    </lineage>
</organism>
<dbReference type="STRING" id="2316362.A0A4V1Q1L7"/>
<dbReference type="PANTHER" id="PTHR36223:SF1">
    <property type="entry name" value="TRANSCRIPTION ELONGATION FACTOR EAF N-TERMINAL DOMAIN-CONTAINING PROTEIN"/>
    <property type="match status" value="1"/>
</dbReference>
<name>A0A4V1Q1L7_9AGAR</name>
<evidence type="ECO:0000259" key="2">
    <source>
        <dbReference type="Pfam" id="PF25534"/>
    </source>
</evidence>
<sequence length="313" mass="34622">MHIDEYSAWICIEGLAAPVHDVQRESSSSSCWIASQVGKKFSVNWYNATRQTPVQATVIIDGNVCDNHIMLDAQRYPNKPSGVGISYARTSDWTRRDFQFSSILVSGVIWFLSSPQSLFLNSNLSRTDDDSYLDTVGASIDIGTITLQLWRIEVQEVVSETLKHRYGATTLDDRIVHERSKKAGAHHVTYGEEYASPAPTVDMVRGRTIDTAPVATFSFKYRPYDILLANGIIPRPTPPPTSSSSAQLEVDEETAAQIRRLENRLNALKTKAKLAANSGIQKNSVKSKSLKKSKGRSSLPIPPNADVIDLTLL</sequence>
<feature type="compositionally biased region" description="Low complexity" evidence="1">
    <location>
        <begin position="276"/>
        <end position="287"/>
    </location>
</feature>
<evidence type="ECO:0000313" key="4">
    <source>
        <dbReference type="Proteomes" id="UP000290288"/>
    </source>
</evidence>
<evidence type="ECO:0000256" key="1">
    <source>
        <dbReference type="SAM" id="MobiDB-lite"/>
    </source>
</evidence>
<feature type="region of interest" description="Disordered" evidence="1">
    <location>
        <begin position="233"/>
        <end position="252"/>
    </location>
</feature>
<dbReference type="AlphaFoldDB" id="A0A4V1Q1L7"/>
<dbReference type="Pfam" id="PF25534">
    <property type="entry name" value="DUF7918"/>
    <property type="match status" value="1"/>
</dbReference>
<feature type="region of interest" description="Disordered" evidence="1">
    <location>
        <begin position="276"/>
        <end position="298"/>
    </location>
</feature>
<accession>A0A4V1Q1L7</accession>
<dbReference type="EMBL" id="SDEE01001457">
    <property type="protein sequence ID" value="RXW12028.1"/>
    <property type="molecule type" value="Genomic_DNA"/>
</dbReference>
<dbReference type="PANTHER" id="PTHR36223">
    <property type="entry name" value="BETA-LACTAMASE-TYPE TRANSPEPTIDASE FOLD DOMAIN CONTAINING PROTEIN"/>
    <property type="match status" value="1"/>
</dbReference>
<evidence type="ECO:0000313" key="3">
    <source>
        <dbReference type="EMBL" id="RXW12028.1"/>
    </source>
</evidence>